<name>A0ACC2KD60_PERAE</name>
<accession>A0ACC2KD60</accession>
<gene>
    <name evidence="1" type="ORF">MRB53_015081</name>
</gene>
<reference evidence="1 2" key="1">
    <citation type="journal article" date="2022" name="Hortic Res">
        <title>A haplotype resolved chromosomal level avocado genome allows analysis of novel avocado genes.</title>
        <authorList>
            <person name="Nath O."/>
            <person name="Fletcher S.J."/>
            <person name="Hayward A."/>
            <person name="Shaw L.M."/>
            <person name="Masouleh A.K."/>
            <person name="Furtado A."/>
            <person name="Henry R.J."/>
            <person name="Mitter N."/>
        </authorList>
    </citation>
    <scope>NUCLEOTIDE SEQUENCE [LARGE SCALE GENOMIC DNA]</scope>
    <source>
        <strain evidence="2">cv. Hass</strain>
    </source>
</reference>
<proteinExistence type="predicted"/>
<sequence length="95" mass="10263">MDGSTSTLLANTTLSPFSQISRTEASITVLLSVPSNDDAAHDGTIVLGVTLLSWVRFEFQGVTTRSYHMRVSCPYIPVGFSSPQAGVPWECEVNL</sequence>
<comment type="caution">
    <text evidence="1">The sequence shown here is derived from an EMBL/GenBank/DDBJ whole genome shotgun (WGS) entry which is preliminary data.</text>
</comment>
<organism evidence="1 2">
    <name type="scientific">Persea americana</name>
    <name type="common">Avocado</name>
    <dbReference type="NCBI Taxonomy" id="3435"/>
    <lineage>
        <taxon>Eukaryota</taxon>
        <taxon>Viridiplantae</taxon>
        <taxon>Streptophyta</taxon>
        <taxon>Embryophyta</taxon>
        <taxon>Tracheophyta</taxon>
        <taxon>Spermatophyta</taxon>
        <taxon>Magnoliopsida</taxon>
        <taxon>Magnoliidae</taxon>
        <taxon>Laurales</taxon>
        <taxon>Lauraceae</taxon>
        <taxon>Persea</taxon>
    </lineage>
</organism>
<evidence type="ECO:0000313" key="2">
    <source>
        <dbReference type="Proteomes" id="UP001234297"/>
    </source>
</evidence>
<evidence type="ECO:0000313" key="1">
    <source>
        <dbReference type="EMBL" id="KAJ8618895.1"/>
    </source>
</evidence>
<keyword evidence="2" id="KW-1185">Reference proteome</keyword>
<dbReference type="EMBL" id="CM056812">
    <property type="protein sequence ID" value="KAJ8618895.1"/>
    <property type="molecule type" value="Genomic_DNA"/>
</dbReference>
<protein>
    <submittedName>
        <fullName evidence="1">Uncharacterized protein</fullName>
    </submittedName>
</protein>
<dbReference type="Proteomes" id="UP001234297">
    <property type="component" value="Chromosome 4"/>
</dbReference>